<reference evidence="1 2" key="1">
    <citation type="journal article" date="2013" name="PLoS ONE">
        <title>Poles Apart: Arctic and Antarctic Octadecabacter strains Share High Genome Plasticity and a New Type of Xanthorhodopsin.</title>
        <authorList>
            <person name="Vollmers J."/>
            <person name="Voget S."/>
            <person name="Dietrich S."/>
            <person name="Gollnow K."/>
            <person name="Smits M."/>
            <person name="Meyer K."/>
            <person name="Brinkhoff T."/>
            <person name="Simon M."/>
            <person name="Daniel R."/>
        </authorList>
    </citation>
    <scope>NUCLEOTIDE SEQUENCE [LARGE SCALE GENOMIC DNA]</scope>
    <source>
        <strain evidence="1 2">307</strain>
    </source>
</reference>
<evidence type="ECO:0000313" key="2">
    <source>
        <dbReference type="Proteomes" id="UP000005307"/>
    </source>
</evidence>
<dbReference type="KEGG" id="oat:OAN307_c00840"/>
<proteinExistence type="predicted"/>
<name>M9R271_9RHOB</name>
<dbReference type="EMBL" id="CP003740">
    <property type="protein sequence ID" value="AGI65858.1"/>
    <property type="molecule type" value="Genomic_DNA"/>
</dbReference>
<keyword evidence="2" id="KW-1185">Reference proteome</keyword>
<dbReference type="OrthoDB" id="9796100at2"/>
<sequence>MTATSFAKAQQIILKTPHLAVIVTDLNLDHGQTGIKLIEQTLKLNDATLAILMSSRLLEAFIFEDKFGFRCAMLEKPINSLEMSKTITSLYDAVSEAQIKSQMALSEQNRLRRAG</sequence>
<dbReference type="AlphaFoldDB" id="M9R271"/>
<protein>
    <recommendedName>
        <fullName evidence="3">Response regulatory domain-containing protein</fullName>
    </recommendedName>
</protein>
<evidence type="ECO:0008006" key="3">
    <source>
        <dbReference type="Google" id="ProtNLM"/>
    </source>
</evidence>
<accession>M9R271</accession>
<dbReference type="RefSeq" id="WP_015497922.1">
    <property type="nucleotide sequence ID" value="NC_020911.1"/>
</dbReference>
<dbReference type="Gene3D" id="3.40.50.2300">
    <property type="match status" value="1"/>
</dbReference>
<dbReference type="HOGENOM" id="CLU_2106468_0_0_5"/>
<gene>
    <name evidence="1" type="ORF">OAN307_c00840</name>
</gene>
<organism evidence="1 2">
    <name type="scientific">Octadecabacter antarcticus 307</name>
    <dbReference type="NCBI Taxonomy" id="391626"/>
    <lineage>
        <taxon>Bacteria</taxon>
        <taxon>Pseudomonadati</taxon>
        <taxon>Pseudomonadota</taxon>
        <taxon>Alphaproteobacteria</taxon>
        <taxon>Rhodobacterales</taxon>
        <taxon>Roseobacteraceae</taxon>
        <taxon>Octadecabacter</taxon>
    </lineage>
</organism>
<dbReference type="Proteomes" id="UP000005307">
    <property type="component" value="Chromosome"/>
</dbReference>
<evidence type="ECO:0000313" key="1">
    <source>
        <dbReference type="EMBL" id="AGI65858.1"/>
    </source>
</evidence>